<gene>
    <name evidence="2" type="ORF">Pflav_087060</name>
</gene>
<name>A0A6F8Y859_9ACTN</name>
<dbReference type="GO" id="GO:0006598">
    <property type="term" value="P:polyamine catabolic process"/>
    <property type="evidence" value="ECO:0007669"/>
    <property type="project" value="TreeGrafter"/>
</dbReference>
<dbReference type="CDD" id="cd01745">
    <property type="entry name" value="GATase1_2"/>
    <property type="match status" value="1"/>
</dbReference>
<reference evidence="2 3" key="1">
    <citation type="submission" date="2020-03" db="EMBL/GenBank/DDBJ databases">
        <title>Whole genome shotgun sequence of Phytohabitans flavus NBRC 107702.</title>
        <authorList>
            <person name="Komaki H."/>
            <person name="Tamura T."/>
        </authorList>
    </citation>
    <scope>NUCLEOTIDE SEQUENCE [LARGE SCALE GENOMIC DNA]</scope>
    <source>
        <strain evidence="2 3">NBRC 107702</strain>
    </source>
</reference>
<dbReference type="EMBL" id="AP022870">
    <property type="protein sequence ID" value="BCB82296.1"/>
    <property type="molecule type" value="Genomic_DNA"/>
</dbReference>
<dbReference type="Pfam" id="PF07722">
    <property type="entry name" value="Peptidase_C26"/>
    <property type="match status" value="2"/>
</dbReference>
<feature type="compositionally biased region" description="Polar residues" evidence="1">
    <location>
        <begin position="194"/>
        <end position="205"/>
    </location>
</feature>
<dbReference type="PROSITE" id="PS51273">
    <property type="entry name" value="GATASE_TYPE_1"/>
    <property type="match status" value="1"/>
</dbReference>
<keyword evidence="3" id="KW-1185">Reference proteome</keyword>
<dbReference type="SUPFAM" id="SSF52317">
    <property type="entry name" value="Class I glutamine amidotransferase-like"/>
    <property type="match status" value="2"/>
</dbReference>
<dbReference type="InterPro" id="IPR044668">
    <property type="entry name" value="PuuD-like"/>
</dbReference>
<sequence>MRPIIGITSYVEPATWGVWRDLPATVLPYSYVRAVEAAGGRAIVIPPDPESAEILRVLDGLVLAGGADIEPSRYGAAPHPRTDSRPQRDAGEFALVGADLPILGVCRGMQLLAVAYGGRLHQHLPDVVGHEKHCPVPGEFGSHGARFAPGSLVQRIMGGDGEVNSYHHQGSPTRDGSPSAPGRTTAVSRRSRTQRAPSCSVSSGTRKWRGRPAVQGPGGRLTVGLGHMRRPLIGLTTYAENARFGANDTFSAILPLRYVHAVHESGGRAVLITPDAPDADVLDDIDGIMFTGGSDVDPTLYGEPPHPTTNVNPQRDAAELLLLRAAVARDLPVFGICRGMQLMAVGYGGSLHQHLPDVLGHEGHRPTSGPKFSQRHPVRLLPHSRAHAILGDEATVNSYHHQGVRDPGGLTPVGWCPDDGLIEVVEDPSRTFVLGVQWHPEVSDDFRVFEAFVEAANARKMALR</sequence>
<dbReference type="GO" id="GO:0033969">
    <property type="term" value="F:gamma-glutamyl-gamma-aminobutyrate hydrolase activity"/>
    <property type="evidence" value="ECO:0007669"/>
    <property type="project" value="TreeGrafter"/>
</dbReference>
<dbReference type="GO" id="GO:0005829">
    <property type="term" value="C:cytosol"/>
    <property type="evidence" value="ECO:0007669"/>
    <property type="project" value="TreeGrafter"/>
</dbReference>
<protein>
    <submittedName>
        <fullName evidence="2">Uncharacterized protein</fullName>
    </submittedName>
</protein>
<evidence type="ECO:0000313" key="3">
    <source>
        <dbReference type="Proteomes" id="UP000502508"/>
    </source>
</evidence>
<dbReference type="AlphaFoldDB" id="A0A6F8Y859"/>
<dbReference type="Proteomes" id="UP000502508">
    <property type="component" value="Chromosome"/>
</dbReference>
<organism evidence="2 3">
    <name type="scientific">Phytohabitans flavus</name>
    <dbReference type="NCBI Taxonomy" id="1076124"/>
    <lineage>
        <taxon>Bacteria</taxon>
        <taxon>Bacillati</taxon>
        <taxon>Actinomycetota</taxon>
        <taxon>Actinomycetes</taxon>
        <taxon>Micromonosporales</taxon>
        <taxon>Micromonosporaceae</taxon>
    </lineage>
</organism>
<dbReference type="Gene3D" id="3.40.50.880">
    <property type="match status" value="2"/>
</dbReference>
<reference evidence="2 3" key="2">
    <citation type="submission" date="2020-03" db="EMBL/GenBank/DDBJ databases">
        <authorList>
            <person name="Ichikawa N."/>
            <person name="Kimura A."/>
            <person name="Kitahashi Y."/>
            <person name="Uohara A."/>
        </authorList>
    </citation>
    <scope>NUCLEOTIDE SEQUENCE [LARGE SCALE GENOMIC DNA]</scope>
    <source>
        <strain evidence="2 3">NBRC 107702</strain>
    </source>
</reference>
<evidence type="ECO:0000313" key="2">
    <source>
        <dbReference type="EMBL" id="BCB82296.1"/>
    </source>
</evidence>
<dbReference type="KEGG" id="pfla:Pflav_087060"/>
<proteinExistence type="predicted"/>
<dbReference type="InterPro" id="IPR029062">
    <property type="entry name" value="Class_I_gatase-like"/>
</dbReference>
<dbReference type="InterPro" id="IPR011697">
    <property type="entry name" value="Peptidase_C26"/>
</dbReference>
<accession>A0A6F8Y859</accession>
<dbReference type="PANTHER" id="PTHR43235">
    <property type="entry name" value="GLUTAMINE AMIDOTRANSFERASE PB2B2.05-RELATED"/>
    <property type="match status" value="1"/>
</dbReference>
<feature type="compositionally biased region" description="Polar residues" evidence="1">
    <location>
        <begin position="166"/>
        <end position="176"/>
    </location>
</feature>
<evidence type="ECO:0000256" key="1">
    <source>
        <dbReference type="SAM" id="MobiDB-lite"/>
    </source>
</evidence>
<feature type="region of interest" description="Disordered" evidence="1">
    <location>
        <begin position="158"/>
        <end position="219"/>
    </location>
</feature>
<dbReference type="PANTHER" id="PTHR43235:SF1">
    <property type="entry name" value="GLUTAMINE AMIDOTRANSFERASE PB2B2.05-RELATED"/>
    <property type="match status" value="1"/>
</dbReference>